<dbReference type="EMBL" id="JH818378">
    <property type="protein sequence ID" value="EKC42514.1"/>
    <property type="molecule type" value="Genomic_DNA"/>
</dbReference>
<evidence type="ECO:0000256" key="1">
    <source>
        <dbReference type="SAM" id="MobiDB-lite"/>
    </source>
</evidence>
<name>K1RFN0_MAGGI</name>
<feature type="compositionally biased region" description="Low complexity" evidence="1">
    <location>
        <begin position="1378"/>
        <end position="1396"/>
    </location>
</feature>
<feature type="compositionally biased region" description="Low complexity" evidence="1">
    <location>
        <begin position="183"/>
        <end position="192"/>
    </location>
</feature>
<sequence>MSRTCIPVEWVYALVSICCVLNSVTAADRGYGAQFGGQDNARGCTGQCTYEGTTYRGGEKFSYTKGCIKYNCECQCNGWYDCPRENNEDICRNRNTDRTGLSSSRGCRECNVHGVLFPSNAPFNYNRGCTELSQCHCHCDGSWNCTQGRDICRNTRITQLSSRDSSSSYSGGGSASGSGGGSSYSSGSSGTSRSGGSGYSSGSSGSASSSSVSGGSSSSSSSGRRGGGAGSSFGSSDSRCKQCYVTDSRVENPNTYFKYRNGCAEWDSCFCNCEGYWNCDASTYKKCRDCVLNDQTYPANSPFTFERGDCYRFHCQCSCNGSYDCPAEKTENTCLIDSNTGCYPCDVHGKSYSGQSVFNHTDGCMQYQDCVCNCNGFWECPGSKAVDTCHPITPGSCYQCDVNGNKVAGGTHFSIEDGEWRFDCECYCSGNWHCAAEATYTGGSSHQLTGQCRDCYFLGRRHTSRTTFDSQWGCIKYNCQCNCDGQVECPVEQAQSVCSLNNHYFQEFQLTSLSSVPSSYCSSCKINDHFFPGNSQFEYIDGCHRHMLRCYCNSGYRVAKKIIDSCVDGILSGTIKYSKTSAVFLSVSRQCDRRCIVNGVEHAPRSSFEITLGCSTYRCRCACTGLPECQAPVDTSCNLQIHVISSSRISGGSSSSSLVSGGNAHTVVGGGSHSSGRVISGGSQSGGSIVTGGSRRVITERTHSSGGGGVGAGGSSNNCHYCVVEGKRYHGMAVFDYKRGCVRYRCQCDCRGYAICRAVSINECLASAQQCKPCYVENKRHEPNSRFTYDKDCLRTSCRCECDGMATCVRTEIPGCTHHDGCKQCVYNGVTREPNTQFHIDRTCERTVCQCDCTGHVTCSSPVRTCAAPETCGGCTVQGHYRPAKSEFTLTQGDWRMPCTCQCDNHYTCDRAKAEYIGDEPDDSHSHQTCRSCSVDGKVHPTKSKFFREQGCIRYRCQCFCDGNHECVSTGTNICSRPTTPAPVVNPHRHCKPCRVGSKEYPSEQTFNIDRSCKRYNCECYCSGRYGCRDSGENICHNHPNPTTPAPRPQPTCTKCHVQGKDYSPNTKFTIVNDECHVLHCKCSCDGSHNCDQEVTNVCRDRPNQCSTCTHDGTTHRPNTQFVYDKDCHRYTCECACNGNYTCPPENTRRICPEPTTAPPVCRQCTDPNGRRHRANRRFTYDKDCHRFTCHCACDGKYNCPSEHTRKICTEGGGHGQCTPCTDPTGRQHRAGPFLYDKDCHRYSCTCNCNGHYDCPPDQAVNFCNRGQGGSSHHSSSSGGSTTHVSGSHGSGSSVTTGHTHIGGSTTSYLYRYGYSTSHRYGDTGCFYCVAGGANRTPNAAFLFDDDCYRFSCMCACNGSWECPASQTQEICKTHTHSQGSSGSSSSHGGSVSSGGANRAPNERFQFDDDCYRFSCVCACNGSWECPASQTQEICQTHGNSHGSSGSSGQGGTCRQCTAYGNNYAGNSHFQYDRDCFRFNCDCYCNGSWNCPAEGTENLCTPERGHCRKCSVQGYDREPNSRFQFDKNCFRYDCDCYCNGSYNCPAERTREIPGCGSHRSRQGTEPCKNCMVNEESHEPYSDFSYTEGCLKHKCHCHCNGTYSCPAENAENICPEGKNCTDCVLKGNSYRAGAKFQYIEGCAQYDCDCFCDGSFHCPPSRTVDVCRDKPNPCTQCEYGGMKYPGNAKFVVKEKCSQVECFCDCQGKITCKGAINTCADRGDLG</sequence>
<dbReference type="HOGENOM" id="CLU_244909_0_0_1"/>
<feature type="compositionally biased region" description="Low complexity" evidence="1">
    <location>
        <begin position="200"/>
        <end position="223"/>
    </location>
</feature>
<keyword evidence="2" id="KW-0732">Signal</keyword>
<dbReference type="InParanoid" id="K1RFN0"/>
<feature type="region of interest" description="Disordered" evidence="1">
    <location>
        <begin position="162"/>
        <end position="239"/>
    </location>
</feature>
<organism evidence="3">
    <name type="scientific">Magallana gigas</name>
    <name type="common">Pacific oyster</name>
    <name type="synonym">Crassostrea gigas</name>
    <dbReference type="NCBI Taxonomy" id="29159"/>
    <lineage>
        <taxon>Eukaryota</taxon>
        <taxon>Metazoa</taxon>
        <taxon>Spiralia</taxon>
        <taxon>Lophotrochozoa</taxon>
        <taxon>Mollusca</taxon>
        <taxon>Bivalvia</taxon>
        <taxon>Autobranchia</taxon>
        <taxon>Pteriomorphia</taxon>
        <taxon>Ostreida</taxon>
        <taxon>Ostreoidea</taxon>
        <taxon>Ostreidae</taxon>
        <taxon>Magallana</taxon>
    </lineage>
</organism>
<gene>
    <name evidence="3" type="ORF">CGI_10020540</name>
</gene>
<feature type="signal peptide" evidence="2">
    <location>
        <begin position="1"/>
        <end position="26"/>
    </location>
</feature>
<feature type="compositionally biased region" description="Gly residues" evidence="1">
    <location>
        <begin position="170"/>
        <end position="182"/>
    </location>
</feature>
<reference evidence="3" key="1">
    <citation type="journal article" date="2012" name="Nature">
        <title>The oyster genome reveals stress adaptation and complexity of shell formation.</title>
        <authorList>
            <person name="Zhang G."/>
            <person name="Fang X."/>
            <person name="Guo X."/>
            <person name="Li L."/>
            <person name="Luo R."/>
            <person name="Xu F."/>
            <person name="Yang P."/>
            <person name="Zhang L."/>
            <person name="Wang X."/>
            <person name="Qi H."/>
            <person name="Xiong Z."/>
            <person name="Que H."/>
            <person name="Xie Y."/>
            <person name="Holland P.W."/>
            <person name="Paps J."/>
            <person name="Zhu Y."/>
            <person name="Wu F."/>
            <person name="Chen Y."/>
            <person name="Wang J."/>
            <person name="Peng C."/>
            <person name="Meng J."/>
            <person name="Yang L."/>
            <person name="Liu J."/>
            <person name="Wen B."/>
            <person name="Zhang N."/>
            <person name="Huang Z."/>
            <person name="Zhu Q."/>
            <person name="Feng Y."/>
            <person name="Mount A."/>
            <person name="Hedgecock D."/>
            <person name="Xu Z."/>
            <person name="Liu Y."/>
            <person name="Domazet-Loso T."/>
            <person name="Du Y."/>
            <person name="Sun X."/>
            <person name="Zhang S."/>
            <person name="Liu B."/>
            <person name="Cheng P."/>
            <person name="Jiang X."/>
            <person name="Li J."/>
            <person name="Fan D."/>
            <person name="Wang W."/>
            <person name="Fu W."/>
            <person name="Wang T."/>
            <person name="Wang B."/>
            <person name="Zhang J."/>
            <person name="Peng Z."/>
            <person name="Li Y."/>
            <person name="Li N."/>
            <person name="Wang J."/>
            <person name="Chen M."/>
            <person name="He Y."/>
            <person name="Tan F."/>
            <person name="Song X."/>
            <person name="Zheng Q."/>
            <person name="Huang R."/>
            <person name="Yang H."/>
            <person name="Du X."/>
            <person name="Chen L."/>
            <person name="Yang M."/>
            <person name="Gaffney P.M."/>
            <person name="Wang S."/>
            <person name="Luo L."/>
            <person name="She Z."/>
            <person name="Ming Y."/>
            <person name="Huang W."/>
            <person name="Zhang S."/>
            <person name="Huang B."/>
            <person name="Zhang Y."/>
            <person name="Qu T."/>
            <person name="Ni P."/>
            <person name="Miao G."/>
            <person name="Wang J."/>
            <person name="Wang Q."/>
            <person name="Steinberg C.E."/>
            <person name="Wang H."/>
            <person name="Li N."/>
            <person name="Qian L."/>
            <person name="Zhang G."/>
            <person name="Li Y."/>
            <person name="Yang H."/>
            <person name="Liu X."/>
            <person name="Wang J."/>
            <person name="Yin Y."/>
            <person name="Wang J."/>
        </authorList>
    </citation>
    <scope>NUCLEOTIDE SEQUENCE [LARGE SCALE GENOMIC DNA]</scope>
    <source>
        <strain evidence="3">05x7-T-G4-1.051#20</strain>
    </source>
</reference>
<feature type="region of interest" description="Disordered" evidence="1">
    <location>
        <begin position="672"/>
        <end position="691"/>
    </location>
</feature>
<evidence type="ECO:0000313" key="3">
    <source>
        <dbReference type="EMBL" id="EKC42514.1"/>
    </source>
</evidence>
<accession>K1RFN0</accession>
<feature type="chain" id="PRO_5043534069" description="Kielin/chordin-like protein" evidence="2">
    <location>
        <begin position="27"/>
        <end position="1723"/>
    </location>
</feature>
<feature type="compositionally biased region" description="Low complexity" evidence="1">
    <location>
        <begin position="674"/>
        <end position="691"/>
    </location>
</feature>
<feature type="region of interest" description="Disordered" evidence="1">
    <location>
        <begin position="1377"/>
        <end position="1399"/>
    </location>
</feature>
<feature type="region of interest" description="Disordered" evidence="1">
    <location>
        <begin position="1275"/>
        <end position="1299"/>
    </location>
</feature>
<proteinExistence type="predicted"/>
<protein>
    <recommendedName>
        <fullName evidence="4">Kielin/chordin-like protein</fullName>
    </recommendedName>
</protein>
<evidence type="ECO:0000256" key="2">
    <source>
        <dbReference type="SAM" id="SignalP"/>
    </source>
</evidence>
<evidence type="ECO:0008006" key="4">
    <source>
        <dbReference type="Google" id="ProtNLM"/>
    </source>
</evidence>